<feature type="compositionally biased region" description="Polar residues" evidence="3">
    <location>
        <begin position="107"/>
        <end position="124"/>
    </location>
</feature>
<dbReference type="Pfam" id="PF11951">
    <property type="entry name" value="Fungal_trans_2"/>
    <property type="match status" value="1"/>
</dbReference>
<feature type="compositionally biased region" description="Basic and acidic residues" evidence="3">
    <location>
        <begin position="54"/>
        <end position="63"/>
    </location>
</feature>
<dbReference type="InterPro" id="IPR021858">
    <property type="entry name" value="Fun_TF"/>
</dbReference>
<name>A0A9P8IAY7_9PEZI</name>
<feature type="region of interest" description="Disordered" evidence="3">
    <location>
        <begin position="1"/>
        <end position="124"/>
    </location>
</feature>
<dbReference type="Proteomes" id="UP000698800">
    <property type="component" value="Unassembled WGS sequence"/>
</dbReference>
<evidence type="ECO:0000256" key="2">
    <source>
        <dbReference type="ARBA" id="ARBA00023242"/>
    </source>
</evidence>
<comment type="subcellular location">
    <subcellularLocation>
        <location evidence="1">Nucleus</location>
    </subcellularLocation>
</comment>
<sequence>MSEGADEGRHSNREGSSSLEGESEDDIEDYSENLPEDVELVGEAQSMDLAPKSAKHEFSDRSITKGQSPSRRRRLNRTVSEPSLLTDRSPSPSVESSMTFSGPYLGSPSSRALRNVPLNTPSPDLGSDSGTDWSLLSKDLQFYLNYHRNHLTFHHYLMLYDAQDFLRTTFLDMAVKDEPLLYAVAGFSAFHHTITLPDGRIQAFLTYYDKSVSLLLLSLRKNQRHTASTLLAILQLASFEEYLGDWVNLLMHQKAAHEILTELYDPHSVMQSPMRQVIFHWYSRFAVFAGLMSGRETVLGREWFSAAQQYYQEQVERYQDDVCHKIEEAIASLRLIAVDMSILFAKRAKESIRHDEFVGESDALLDRITGWRDNMHPSLRERAFAITSFNGAPGLDSDDIVDPYVPGILFGGPIWTMNFVLISWYTLGILHRYQTALALQRQLPAEVECMALQTCQLAEAIELYPESPPGAALAAAQTSLTIASLFLPMDDRHTTWALRKFSRIEQLGYTHPPAFRAKMSERWNIPSIKHSWSLIDESCPEIIHSIRSFVEDRARTAPARDVLSKDVADMKAVFGSMKLEEGHNESSSSQVNLA</sequence>
<dbReference type="OrthoDB" id="5278208at2759"/>
<dbReference type="GO" id="GO:0003700">
    <property type="term" value="F:DNA-binding transcription factor activity"/>
    <property type="evidence" value="ECO:0007669"/>
    <property type="project" value="TreeGrafter"/>
</dbReference>
<accession>A0A9P8IAY7</accession>
<gene>
    <name evidence="4" type="ORF">FGG08_001578</name>
</gene>
<keyword evidence="2" id="KW-0539">Nucleus</keyword>
<dbReference type="GO" id="GO:0005634">
    <property type="term" value="C:nucleus"/>
    <property type="evidence" value="ECO:0007669"/>
    <property type="project" value="UniProtKB-SubCell"/>
</dbReference>
<evidence type="ECO:0000313" key="5">
    <source>
        <dbReference type="Proteomes" id="UP000698800"/>
    </source>
</evidence>
<dbReference type="AlphaFoldDB" id="A0A9P8IAY7"/>
<protein>
    <submittedName>
        <fullName evidence="4">Uncharacterized protein</fullName>
    </submittedName>
</protein>
<dbReference type="PANTHER" id="PTHR37534:SF10">
    <property type="entry name" value="ZN(II)2CYS6 TRANSCRIPTION FACTOR (EUROFUNG)"/>
    <property type="match status" value="1"/>
</dbReference>
<feature type="compositionally biased region" description="Acidic residues" evidence="3">
    <location>
        <begin position="21"/>
        <end position="40"/>
    </location>
</feature>
<feature type="compositionally biased region" description="Basic and acidic residues" evidence="3">
    <location>
        <begin position="1"/>
        <end position="13"/>
    </location>
</feature>
<dbReference type="GO" id="GO:0045944">
    <property type="term" value="P:positive regulation of transcription by RNA polymerase II"/>
    <property type="evidence" value="ECO:0007669"/>
    <property type="project" value="TreeGrafter"/>
</dbReference>
<evidence type="ECO:0000313" key="4">
    <source>
        <dbReference type="EMBL" id="KAH0544315.1"/>
    </source>
</evidence>
<proteinExistence type="predicted"/>
<evidence type="ECO:0000256" key="1">
    <source>
        <dbReference type="ARBA" id="ARBA00004123"/>
    </source>
</evidence>
<reference evidence="4" key="1">
    <citation type="submission" date="2021-03" db="EMBL/GenBank/DDBJ databases">
        <title>Comparative genomics and phylogenomic investigation of the class Geoglossomycetes provide insights into ecological specialization and systematics.</title>
        <authorList>
            <person name="Melie T."/>
            <person name="Pirro S."/>
            <person name="Miller A.N."/>
            <person name="Quandt A."/>
        </authorList>
    </citation>
    <scope>NUCLEOTIDE SEQUENCE</scope>
    <source>
        <strain evidence="4">GBOQ0MN5Z8</strain>
    </source>
</reference>
<evidence type="ECO:0000256" key="3">
    <source>
        <dbReference type="SAM" id="MobiDB-lite"/>
    </source>
</evidence>
<dbReference type="PANTHER" id="PTHR37534">
    <property type="entry name" value="TRANSCRIPTIONAL ACTIVATOR PROTEIN UGA3"/>
    <property type="match status" value="1"/>
</dbReference>
<organism evidence="4 5">
    <name type="scientific">Glutinoglossum americanum</name>
    <dbReference type="NCBI Taxonomy" id="1670608"/>
    <lineage>
        <taxon>Eukaryota</taxon>
        <taxon>Fungi</taxon>
        <taxon>Dikarya</taxon>
        <taxon>Ascomycota</taxon>
        <taxon>Pezizomycotina</taxon>
        <taxon>Geoglossomycetes</taxon>
        <taxon>Geoglossales</taxon>
        <taxon>Geoglossaceae</taxon>
        <taxon>Glutinoglossum</taxon>
    </lineage>
</organism>
<feature type="compositionally biased region" description="Polar residues" evidence="3">
    <location>
        <begin position="77"/>
        <end position="100"/>
    </location>
</feature>
<dbReference type="EMBL" id="JAGHQL010000021">
    <property type="protein sequence ID" value="KAH0544315.1"/>
    <property type="molecule type" value="Genomic_DNA"/>
</dbReference>
<comment type="caution">
    <text evidence="4">The sequence shown here is derived from an EMBL/GenBank/DDBJ whole genome shotgun (WGS) entry which is preliminary data.</text>
</comment>
<keyword evidence="5" id="KW-1185">Reference proteome</keyword>
<dbReference type="GO" id="GO:0000976">
    <property type="term" value="F:transcription cis-regulatory region binding"/>
    <property type="evidence" value="ECO:0007669"/>
    <property type="project" value="TreeGrafter"/>
</dbReference>